<accession>A0A6C0LPT2</accession>
<reference evidence="1" key="1">
    <citation type="journal article" date="2020" name="Nature">
        <title>Giant virus diversity and host interactions through global metagenomics.</title>
        <authorList>
            <person name="Schulz F."/>
            <person name="Roux S."/>
            <person name="Paez-Espino D."/>
            <person name="Jungbluth S."/>
            <person name="Walsh D.A."/>
            <person name="Denef V.J."/>
            <person name="McMahon K.D."/>
            <person name="Konstantinidis K.T."/>
            <person name="Eloe-Fadrosh E.A."/>
            <person name="Kyrpides N.C."/>
            <person name="Woyke T."/>
        </authorList>
    </citation>
    <scope>NUCLEOTIDE SEQUENCE</scope>
    <source>
        <strain evidence="1">GVMAG-M-3300027969-2</strain>
    </source>
</reference>
<proteinExistence type="predicted"/>
<dbReference type="EMBL" id="MN740541">
    <property type="protein sequence ID" value="QHU32749.1"/>
    <property type="molecule type" value="Genomic_DNA"/>
</dbReference>
<organism evidence="1">
    <name type="scientific">viral metagenome</name>
    <dbReference type="NCBI Taxonomy" id="1070528"/>
    <lineage>
        <taxon>unclassified sequences</taxon>
        <taxon>metagenomes</taxon>
        <taxon>organismal metagenomes</taxon>
    </lineage>
</organism>
<sequence length="49" mass="5685">MFNIIKYCQQQKCNCVGYNKIASSSNDPTLSARMRYAQYIRTTKPNKCC</sequence>
<evidence type="ECO:0000313" key="1">
    <source>
        <dbReference type="EMBL" id="QHU32749.1"/>
    </source>
</evidence>
<dbReference type="AlphaFoldDB" id="A0A6C0LPT2"/>
<name>A0A6C0LPT2_9ZZZZ</name>
<protein>
    <submittedName>
        <fullName evidence="1">Uncharacterized protein</fullName>
    </submittedName>
</protein>